<reference evidence="4" key="1">
    <citation type="submission" date="2018-11" db="EMBL/GenBank/DDBJ databases">
        <authorList>
            <person name="Alioto T."/>
            <person name="Alioto T."/>
        </authorList>
    </citation>
    <scope>NUCLEOTIDE SEQUENCE</scope>
</reference>
<sequence>MRPAISILTFLIFIAELWIGLNDIKKEGQWRWTSDNSGISFSYWSSGEPNGGRGSYCVHYCKTSCGRNAYGWNDLPCSHTQEYICEKQP</sequence>
<dbReference type="SUPFAM" id="SSF56436">
    <property type="entry name" value="C-type lectin-like"/>
    <property type="match status" value="1"/>
</dbReference>
<evidence type="ECO:0000259" key="3">
    <source>
        <dbReference type="PROSITE" id="PS50041"/>
    </source>
</evidence>
<evidence type="ECO:0000256" key="1">
    <source>
        <dbReference type="ARBA" id="ARBA00023157"/>
    </source>
</evidence>
<dbReference type="InterPro" id="IPR016186">
    <property type="entry name" value="C-type_lectin-like/link_sf"/>
</dbReference>
<gene>
    <name evidence="4" type="ORF">MGAL_10B025685</name>
</gene>
<feature type="transmembrane region" description="Helical" evidence="2">
    <location>
        <begin position="6"/>
        <end position="24"/>
    </location>
</feature>
<name>A0A8B6EFQ3_MYTGA</name>
<evidence type="ECO:0000313" key="5">
    <source>
        <dbReference type="Proteomes" id="UP000596742"/>
    </source>
</evidence>
<dbReference type="OrthoDB" id="6147692at2759"/>
<dbReference type="InterPro" id="IPR018378">
    <property type="entry name" value="C-type_lectin_CS"/>
</dbReference>
<keyword evidence="2" id="KW-0472">Membrane</keyword>
<protein>
    <recommendedName>
        <fullName evidence="3">C-type lectin domain-containing protein</fullName>
    </recommendedName>
</protein>
<proteinExistence type="predicted"/>
<dbReference type="InterPro" id="IPR016187">
    <property type="entry name" value="CTDL_fold"/>
</dbReference>
<dbReference type="Gene3D" id="3.10.100.10">
    <property type="entry name" value="Mannose-Binding Protein A, subunit A"/>
    <property type="match status" value="1"/>
</dbReference>
<dbReference type="PROSITE" id="PS50041">
    <property type="entry name" value="C_TYPE_LECTIN_2"/>
    <property type="match status" value="1"/>
</dbReference>
<dbReference type="Proteomes" id="UP000596742">
    <property type="component" value="Unassembled WGS sequence"/>
</dbReference>
<dbReference type="EMBL" id="UYJE01005056">
    <property type="protein sequence ID" value="VDI33526.1"/>
    <property type="molecule type" value="Genomic_DNA"/>
</dbReference>
<keyword evidence="2" id="KW-1133">Transmembrane helix</keyword>
<dbReference type="Pfam" id="PF00059">
    <property type="entry name" value="Lectin_C"/>
    <property type="match status" value="1"/>
</dbReference>
<dbReference type="CDD" id="cd00037">
    <property type="entry name" value="CLECT"/>
    <property type="match status" value="1"/>
</dbReference>
<keyword evidence="5" id="KW-1185">Reference proteome</keyword>
<dbReference type="InterPro" id="IPR050111">
    <property type="entry name" value="C-type_lectin/snaclec_domain"/>
</dbReference>
<feature type="domain" description="C-type lectin" evidence="3">
    <location>
        <begin position="1"/>
        <end position="86"/>
    </location>
</feature>
<dbReference type="InterPro" id="IPR001304">
    <property type="entry name" value="C-type_lectin-like"/>
</dbReference>
<organism evidence="4 5">
    <name type="scientific">Mytilus galloprovincialis</name>
    <name type="common">Mediterranean mussel</name>
    <dbReference type="NCBI Taxonomy" id="29158"/>
    <lineage>
        <taxon>Eukaryota</taxon>
        <taxon>Metazoa</taxon>
        <taxon>Spiralia</taxon>
        <taxon>Lophotrochozoa</taxon>
        <taxon>Mollusca</taxon>
        <taxon>Bivalvia</taxon>
        <taxon>Autobranchia</taxon>
        <taxon>Pteriomorphia</taxon>
        <taxon>Mytilida</taxon>
        <taxon>Mytiloidea</taxon>
        <taxon>Mytilidae</taxon>
        <taxon>Mytilinae</taxon>
        <taxon>Mytilus</taxon>
    </lineage>
</organism>
<comment type="caution">
    <text evidence="4">The sequence shown here is derived from an EMBL/GenBank/DDBJ whole genome shotgun (WGS) entry which is preliminary data.</text>
</comment>
<dbReference type="PROSITE" id="PS00615">
    <property type="entry name" value="C_TYPE_LECTIN_1"/>
    <property type="match status" value="1"/>
</dbReference>
<evidence type="ECO:0000256" key="2">
    <source>
        <dbReference type="SAM" id="Phobius"/>
    </source>
</evidence>
<dbReference type="AlphaFoldDB" id="A0A8B6EFQ3"/>
<dbReference type="PANTHER" id="PTHR22803">
    <property type="entry name" value="MANNOSE, PHOSPHOLIPASE, LECTIN RECEPTOR RELATED"/>
    <property type="match status" value="1"/>
</dbReference>
<evidence type="ECO:0000313" key="4">
    <source>
        <dbReference type="EMBL" id="VDI33526.1"/>
    </source>
</evidence>
<accession>A0A8B6EFQ3</accession>
<keyword evidence="1" id="KW-1015">Disulfide bond</keyword>
<keyword evidence="2" id="KW-0812">Transmembrane</keyword>